<reference evidence="1" key="1">
    <citation type="submission" date="2010-04" db="EMBL/GenBank/DDBJ databases">
        <authorList>
            <person name="Reid K.E."/>
            <person name="Liao N."/>
            <person name="Chan S."/>
            <person name="Docking R."/>
            <person name="Taylor G."/>
            <person name="Moore R."/>
            <person name="Mayo M."/>
            <person name="Munro S."/>
            <person name="King J."/>
            <person name="Yanchuk A."/>
            <person name="Holt R."/>
            <person name="Jones S."/>
            <person name="Marra M."/>
            <person name="Ritland C.E."/>
            <person name="Ritland K."/>
            <person name="Bohlmann J."/>
        </authorList>
    </citation>
    <scope>NUCLEOTIDE SEQUENCE</scope>
    <source>
        <tissue evidence="1">Bud</tissue>
    </source>
</reference>
<sequence length="93" mass="10441">MFASLTLSDASTDLKNMVPCGQETRKFMIVRFFPSLHPSDMMVHPVLAHDTLKSIKYSSMDSTSFCKRDPLKSCILGPLKPLPQAIMESHIGW</sequence>
<organism evidence="1">
    <name type="scientific">Picea sitchensis</name>
    <name type="common">Sitka spruce</name>
    <name type="synonym">Pinus sitchensis</name>
    <dbReference type="NCBI Taxonomy" id="3332"/>
    <lineage>
        <taxon>Eukaryota</taxon>
        <taxon>Viridiplantae</taxon>
        <taxon>Streptophyta</taxon>
        <taxon>Embryophyta</taxon>
        <taxon>Tracheophyta</taxon>
        <taxon>Spermatophyta</taxon>
        <taxon>Pinopsida</taxon>
        <taxon>Pinidae</taxon>
        <taxon>Conifers I</taxon>
        <taxon>Pinales</taxon>
        <taxon>Pinaceae</taxon>
        <taxon>Picea</taxon>
    </lineage>
</organism>
<proteinExistence type="evidence at transcript level"/>
<evidence type="ECO:0000313" key="1">
    <source>
        <dbReference type="EMBL" id="ADE76789.1"/>
    </source>
</evidence>
<name>D5AB70_PICSI</name>
<dbReference type="EMBL" id="BT123471">
    <property type="protein sequence ID" value="ADE76789.1"/>
    <property type="molecule type" value="mRNA"/>
</dbReference>
<protein>
    <submittedName>
        <fullName evidence="1">Uncharacterized protein</fullName>
    </submittedName>
</protein>
<dbReference type="AlphaFoldDB" id="D5AB70"/>
<accession>D5AB70</accession>